<evidence type="ECO:0000313" key="3">
    <source>
        <dbReference type="Proteomes" id="UP000295129"/>
    </source>
</evidence>
<dbReference type="InterPro" id="IPR014030">
    <property type="entry name" value="Ketoacyl_synth_N"/>
</dbReference>
<sequence>MTLYQPLSAHIAGIGVLGPGLADWAAARAVLAGAPWTPTATPMPAPESLPPAERRRVGNVVRLALAAGLQAVAAGGADAATLATVFASSGGDGANCHAICEALASGDRLISPTRFHNSVNNAASGYWGIATGAQAASTIVSAYDGSFAAGLVEALSQLRASAAPVLLIAYDLPYPEPLGAVRPQGAAFATALLLTPDSHGTQVLPRLALAGFTCCACDSLADPALDALRRDVPAARALPLLARLARGEAGTSVLEYLDGLALAVDVTP</sequence>
<comment type="caution">
    <text evidence="2">The sequence shown here is derived from an EMBL/GenBank/DDBJ whole genome shotgun (WGS) entry which is preliminary data.</text>
</comment>
<dbReference type="EMBL" id="SNVV01000022">
    <property type="protein sequence ID" value="TDN47095.1"/>
    <property type="molecule type" value="Genomic_DNA"/>
</dbReference>
<gene>
    <name evidence="2" type="ORF">C7389_12252</name>
</gene>
<dbReference type="Gene3D" id="3.40.47.10">
    <property type="match status" value="1"/>
</dbReference>
<keyword evidence="3" id="KW-1185">Reference proteome</keyword>
<dbReference type="Pfam" id="PF13723">
    <property type="entry name" value="Ketoacyl-synt_2"/>
    <property type="match status" value="1"/>
</dbReference>
<protein>
    <submittedName>
        <fullName evidence="2">Beta-ketoacyl synthase-like protein</fullName>
    </submittedName>
</protein>
<organism evidence="2 3">
    <name type="scientific">Azoarcus indigens</name>
    <dbReference type="NCBI Taxonomy" id="29545"/>
    <lineage>
        <taxon>Bacteria</taxon>
        <taxon>Pseudomonadati</taxon>
        <taxon>Pseudomonadota</taxon>
        <taxon>Betaproteobacteria</taxon>
        <taxon>Rhodocyclales</taxon>
        <taxon>Zoogloeaceae</taxon>
        <taxon>Azoarcus</taxon>
    </lineage>
</organism>
<reference evidence="2 3" key="1">
    <citation type="submission" date="2019-03" db="EMBL/GenBank/DDBJ databases">
        <title>Genomic Encyclopedia of Type Strains, Phase IV (KMG-IV): sequencing the most valuable type-strain genomes for metagenomic binning, comparative biology and taxonomic classification.</title>
        <authorList>
            <person name="Goeker M."/>
        </authorList>
    </citation>
    <scope>NUCLEOTIDE SEQUENCE [LARGE SCALE GENOMIC DNA]</scope>
    <source>
        <strain evidence="2 3">DSM 12121</strain>
    </source>
</reference>
<dbReference type="RefSeq" id="WP_133594394.1">
    <property type="nucleotide sequence ID" value="NZ_SNVV01000022.1"/>
</dbReference>
<accession>A0A4R6DPY9</accession>
<feature type="domain" description="Beta-ketoacyl synthase-like N-terminal" evidence="1">
    <location>
        <begin position="35"/>
        <end position="199"/>
    </location>
</feature>
<proteinExistence type="predicted"/>
<evidence type="ECO:0000313" key="2">
    <source>
        <dbReference type="EMBL" id="TDN47095.1"/>
    </source>
</evidence>
<dbReference type="InterPro" id="IPR016039">
    <property type="entry name" value="Thiolase-like"/>
</dbReference>
<evidence type="ECO:0000259" key="1">
    <source>
        <dbReference type="Pfam" id="PF13723"/>
    </source>
</evidence>
<dbReference type="OrthoDB" id="9798676at2"/>
<name>A0A4R6DPY9_9RHOO</name>
<dbReference type="Proteomes" id="UP000295129">
    <property type="component" value="Unassembled WGS sequence"/>
</dbReference>
<dbReference type="AlphaFoldDB" id="A0A4R6DPY9"/>
<dbReference type="GO" id="GO:0016746">
    <property type="term" value="F:acyltransferase activity"/>
    <property type="evidence" value="ECO:0007669"/>
    <property type="project" value="InterPro"/>
</dbReference>
<dbReference type="SUPFAM" id="SSF53901">
    <property type="entry name" value="Thiolase-like"/>
    <property type="match status" value="1"/>
</dbReference>